<dbReference type="RefSeq" id="WP_168880893.1">
    <property type="nucleotide sequence ID" value="NZ_JABAIL010000001.1"/>
</dbReference>
<gene>
    <name evidence="4" type="ORF">HGP29_03175</name>
</gene>
<evidence type="ECO:0000256" key="1">
    <source>
        <dbReference type="ARBA" id="ARBA00022630"/>
    </source>
</evidence>
<dbReference type="InterPro" id="IPR005025">
    <property type="entry name" value="FMN_Rdtase-like_dom"/>
</dbReference>
<sequence>MKGVIILGSANSKGNTYTLLKTINKDLDFDVVDLNDYNIQPFDYEFKNREDDFYNLISKMIEYDIIVLATPVYWYTMSGILKMFLDRFSDCLMIYKEIGRQLRGKSLSVISTGSDNVLKEGFYMPFEETAKYLGMSWKDGIYFSSDKLSQLDSHHSRIHSYCKAIKKGNQ</sequence>
<feature type="domain" description="NADPH-dependent FMN reductase-like" evidence="3">
    <location>
        <begin position="1"/>
        <end position="115"/>
    </location>
</feature>
<dbReference type="Gene3D" id="3.40.50.360">
    <property type="match status" value="1"/>
</dbReference>
<keyword evidence="1" id="KW-0285">Flavoprotein</keyword>
<evidence type="ECO:0000313" key="4">
    <source>
        <dbReference type="EMBL" id="NLR90188.1"/>
    </source>
</evidence>
<evidence type="ECO:0000259" key="3">
    <source>
        <dbReference type="Pfam" id="PF03358"/>
    </source>
</evidence>
<organism evidence="4 5">
    <name type="scientific">Flammeovirga agarivorans</name>
    <dbReference type="NCBI Taxonomy" id="2726742"/>
    <lineage>
        <taxon>Bacteria</taxon>
        <taxon>Pseudomonadati</taxon>
        <taxon>Bacteroidota</taxon>
        <taxon>Cytophagia</taxon>
        <taxon>Cytophagales</taxon>
        <taxon>Flammeovirgaceae</taxon>
        <taxon>Flammeovirga</taxon>
    </lineage>
</organism>
<evidence type="ECO:0000256" key="2">
    <source>
        <dbReference type="ARBA" id="ARBA00022643"/>
    </source>
</evidence>
<comment type="caution">
    <text evidence="4">The sequence shown here is derived from an EMBL/GenBank/DDBJ whole genome shotgun (WGS) entry which is preliminary data.</text>
</comment>
<dbReference type="EMBL" id="JABAIL010000001">
    <property type="protein sequence ID" value="NLR90188.1"/>
    <property type="molecule type" value="Genomic_DNA"/>
</dbReference>
<dbReference type="AlphaFoldDB" id="A0A7X8SHG6"/>
<name>A0A7X8SHG6_9BACT</name>
<dbReference type="SUPFAM" id="SSF52218">
    <property type="entry name" value="Flavoproteins"/>
    <property type="match status" value="1"/>
</dbReference>
<dbReference type="PANTHER" id="PTHR43278">
    <property type="entry name" value="NAD(P)H-DEPENDENT FMN-CONTAINING OXIDOREDUCTASE YWQN-RELATED"/>
    <property type="match status" value="1"/>
</dbReference>
<dbReference type="PANTHER" id="PTHR43278:SF4">
    <property type="entry name" value="NAD(P)H-DEPENDENT FMN-CONTAINING OXIDOREDUCTASE YWQN-RELATED"/>
    <property type="match status" value="1"/>
</dbReference>
<keyword evidence="2" id="KW-0288">FMN</keyword>
<keyword evidence="5" id="KW-1185">Reference proteome</keyword>
<dbReference type="Proteomes" id="UP000585050">
    <property type="component" value="Unassembled WGS sequence"/>
</dbReference>
<dbReference type="GO" id="GO:0016491">
    <property type="term" value="F:oxidoreductase activity"/>
    <property type="evidence" value="ECO:0007669"/>
    <property type="project" value="InterPro"/>
</dbReference>
<evidence type="ECO:0000313" key="5">
    <source>
        <dbReference type="Proteomes" id="UP000585050"/>
    </source>
</evidence>
<protein>
    <submittedName>
        <fullName evidence="4">NAD(P)H-dependent oxidoreductase</fullName>
    </submittedName>
</protein>
<dbReference type="InterPro" id="IPR051796">
    <property type="entry name" value="ISF_SsuE-like"/>
</dbReference>
<dbReference type="InterPro" id="IPR029039">
    <property type="entry name" value="Flavoprotein-like_sf"/>
</dbReference>
<proteinExistence type="predicted"/>
<reference evidence="4 5" key="1">
    <citation type="submission" date="2020-04" db="EMBL/GenBank/DDBJ databases">
        <title>Flammeovirga sp. SR4, a novel species isolated from seawater.</title>
        <authorList>
            <person name="Wang X."/>
        </authorList>
    </citation>
    <scope>NUCLEOTIDE SEQUENCE [LARGE SCALE GENOMIC DNA]</scope>
    <source>
        <strain evidence="4 5">SR4</strain>
    </source>
</reference>
<accession>A0A7X8SHG6</accession>
<dbReference type="Pfam" id="PF03358">
    <property type="entry name" value="FMN_red"/>
    <property type="match status" value="1"/>
</dbReference>